<dbReference type="EMBL" id="JACEZS010000021">
    <property type="protein sequence ID" value="MBA5607791.1"/>
    <property type="molecule type" value="Genomic_DNA"/>
</dbReference>
<evidence type="ECO:0000313" key="4">
    <source>
        <dbReference type="EMBL" id="MBA5607791.1"/>
    </source>
</evidence>
<dbReference type="PROSITE" id="PS50110">
    <property type="entry name" value="RESPONSE_REGULATORY"/>
    <property type="match status" value="1"/>
</dbReference>
<dbReference type="SUPFAM" id="SSF52172">
    <property type="entry name" value="CheY-like"/>
    <property type="match status" value="1"/>
</dbReference>
<keyword evidence="1 2" id="KW-0597">Phosphoprotein</keyword>
<gene>
    <name evidence="4" type="ORF">H3H36_20765</name>
</gene>
<evidence type="ECO:0000259" key="3">
    <source>
        <dbReference type="PROSITE" id="PS50110"/>
    </source>
</evidence>
<proteinExistence type="predicted"/>
<comment type="caution">
    <text evidence="4">The sequence shown here is derived from an EMBL/GenBank/DDBJ whole genome shotgun (WGS) entry which is preliminary data.</text>
</comment>
<dbReference type="InterPro" id="IPR001789">
    <property type="entry name" value="Sig_transdc_resp-reg_receiver"/>
</dbReference>
<dbReference type="AlphaFoldDB" id="A0A7W2I8R1"/>
<dbReference type="InterPro" id="IPR050595">
    <property type="entry name" value="Bact_response_regulator"/>
</dbReference>
<reference evidence="4 5" key="1">
    <citation type="submission" date="2020-07" db="EMBL/GenBank/DDBJ databases">
        <title>Novel species isolated from subtropical streams in China.</title>
        <authorList>
            <person name="Lu H."/>
        </authorList>
    </citation>
    <scope>NUCLEOTIDE SEQUENCE [LARGE SCALE GENOMIC DNA]</scope>
    <source>
        <strain evidence="4 5">FT3S</strain>
    </source>
</reference>
<dbReference type="Pfam" id="PF00072">
    <property type="entry name" value="Response_reg"/>
    <property type="match status" value="1"/>
</dbReference>
<evidence type="ECO:0000256" key="1">
    <source>
        <dbReference type="ARBA" id="ARBA00022553"/>
    </source>
</evidence>
<dbReference type="InterPro" id="IPR011006">
    <property type="entry name" value="CheY-like_superfamily"/>
</dbReference>
<evidence type="ECO:0000313" key="5">
    <source>
        <dbReference type="Proteomes" id="UP000566711"/>
    </source>
</evidence>
<dbReference type="Gene3D" id="3.40.50.2300">
    <property type="match status" value="1"/>
</dbReference>
<dbReference type="PANTHER" id="PTHR44591">
    <property type="entry name" value="STRESS RESPONSE REGULATOR PROTEIN 1"/>
    <property type="match status" value="1"/>
</dbReference>
<organism evidence="4 5">
    <name type="scientific">Rugamonas fusca</name>
    <dbReference type="NCBI Taxonomy" id="2758568"/>
    <lineage>
        <taxon>Bacteria</taxon>
        <taxon>Pseudomonadati</taxon>
        <taxon>Pseudomonadota</taxon>
        <taxon>Betaproteobacteria</taxon>
        <taxon>Burkholderiales</taxon>
        <taxon>Oxalobacteraceae</taxon>
        <taxon>Telluria group</taxon>
        <taxon>Rugamonas</taxon>
    </lineage>
</organism>
<keyword evidence="5" id="KW-1185">Reference proteome</keyword>
<evidence type="ECO:0000256" key="2">
    <source>
        <dbReference type="PROSITE-ProRule" id="PRU00169"/>
    </source>
</evidence>
<name>A0A7W2I8R1_9BURK</name>
<dbReference type="SMART" id="SM00448">
    <property type="entry name" value="REC"/>
    <property type="match status" value="1"/>
</dbReference>
<sequence>MASALQFLIVDDFQTMRRILATLLREMGYTKVLEAENGKKALQCLHAELAGATPVDFVIADWNMPEMDGMELLQAIRQDVRLASLPVLMVTAEAKRENIISAAHAGADGYVVKPFNATTLQQKLQFILQRKGVTA</sequence>
<dbReference type="PANTHER" id="PTHR44591:SF3">
    <property type="entry name" value="RESPONSE REGULATORY DOMAIN-CONTAINING PROTEIN"/>
    <property type="match status" value="1"/>
</dbReference>
<feature type="domain" description="Response regulatory" evidence="3">
    <location>
        <begin position="6"/>
        <end position="128"/>
    </location>
</feature>
<dbReference type="Proteomes" id="UP000566711">
    <property type="component" value="Unassembled WGS sequence"/>
</dbReference>
<accession>A0A7W2I8R1</accession>
<feature type="modified residue" description="4-aspartylphosphate" evidence="2">
    <location>
        <position position="61"/>
    </location>
</feature>
<protein>
    <submittedName>
        <fullName evidence="4">Response regulator</fullName>
    </submittedName>
</protein>
<dbReference type="GO" id="GO:0000160">
    <property type="term" value="P:phosphorelay signal transduction system"/>
    <property type="evidence" value="ECO:0007669"/>
    <property type="project" value="InterPro"/>
</dbReference>